<feature type="region of interest" description="Disordered" evidence="5">
    <location>
        <begin position="269"/>
        <end position="306"/>
    </location>
</feature>
<organism evidence="6 7">
    <name type="scientific">Paralvinella palmiformis</name>
    <dbReference type="NCBI Taxonomy" id="53620"/>
    <lineage>
        <taxon>Eukaryota</taxon>
        <taxon>Metazoa</taxon>
        <taxon>Spiralia</taxon>
        <taxon>Lophotrochozoa</taxon>
        <taxon>Annelida</taxon>
        <taxon>Polychaeta</taxon>
        <taxon>Sedentaria</taxon>
        <taxon>Canalipalpata</taxon>
        <taxon>Terebellida</taxon>
        <taxon>Terebelliformia</taxon>
        <taxon>Alvinellidae</taxon>
        <taxon>Paralvinella</taxon>
    </lineage>
</organism>
<proteinExistence type="inferred from homology"/>
<feature type="compositionally biased region" description="Low complexity" evidence="5">
    <location>
        <begin position="89"/>
        <end position="101"/>
    </location>
</feature>
<comment type="caution">
    <text evidence="6">The sequence shown here is derived from an EMBL/GenBank/DDBJ whole genome shotgun (WGS) entry which is preliminary data.</text>
</comment>
<feature type="region of interest" description="Disordered" evidence="5">
    <location>
        <begin position="138"/>
        <end position="168"/>
    </location>
</feature>
<evidence type="ECO:0000256" key="5">
    <source>
        <dbReference type="SAM" id="MobiDB-lite"/>
    </source>
</evidence>
<dbReference type="InterPro" id="IPR024887">
    <property type="entry name" value="Ashwin"/>
</dbReference>
<dbReference type="GO" id="GO:0005634">
    <property type="term" value="C:nucleus"/>
    <property type="evidence" value="ECO:0007669"/>
    <property type="project" value="UniProtKB-SubCell"/>
</dbReference>
<comment type="subcellular location">
    <subcellularLocation>
        <location evidence="1">Nucleus</location>
    </subcellularLocation>
</comment>
<keyword evidence="4" id="KW-0539">Nucleus</keyword>
<dbReference type="Proteomes" id="UP001208570">
    <property type="component" value="Unassembled WGS sequence"/>
</dbReference>
<sequence>MEKEERENFDLFQPEILPKETLINLLNQRCPSLGELSGFDNNALVELFYKNIAPHPQRKYRANRRGQRMTKNQTMREKRKRTHDQITGSSDQSSSSPISQPYSGLINSFNLKTASDRLKPPPTAINFDRKIVKLGKSSTATNHHSVTRESASTKIKLSSPTTPTDEPAVLSKVMGKSPASSLLNVVINVRHQNGSSNTEKVDIPAGSSGGITKILPEKKTASCSKIKLKRTSNISTETAMDISTKMENLNNRTVDSDTSSLIINTNISLSNKTKNEDSKMTPEEKQKDSPTDGMQKKFKRVAITWP</sequence>
<feature type="compositionally biased region" description="Basic residues" evidence="5">
    <location>
        <begin position="56"/>
        <end position="68"/>
    </location>
</feature>
<evidence type="ECO:0000256" key="3">
    <source>
        <dbReference type="ARBA" id="ARBA00015134"/>
    </source>
</evidence>
<gene>
    <name evidence="6" type="ORF">LSH36_696g01086</name>
</gene>
<evidence type="ECO:0000256" key="2">
    <source>
        <dbReference type="ARBA" id="ARBA00007855"/>
    </source>
</evidence>
<dbReference type="GO" id="GO:0048598">
    <property type="term" value="P:embryonic morphogenesis"/>
    <property type="evidence" value="ECO:0007669"/>
    <property type="project" value="InterPro"/>
</dbReference>
<accession>A0AAD9J3Y4</accession>
<dbReference type="Pfam" id="PF15323">
    <property type="entry name" value="Ashwin"/>
    <property type="match status" value="1"/>
</dbReference>
<feature type="compositionally biased region" description="Polar residues" evidence="5">
    <location>
        <begin position="138"/>
        <end position="164"/>
    </location>
</feature>
<feature type="region of interest" description="Disordered" evidence="5">
    <location>
        <begin position="56"/>
        <end position="101"/>
    </location>
</feature>
<feature type="compositionally biased region" description="Basic and acidic residues" evidence="5">
    <location>
        <begin position="273"/>
        <end position="290"/>
    </location>
</feature>
<evidence type="ECO:0000313" key="6">
    <source>
        <dbReference type="EMBL" id="KAK2145190.1"/>
    </source>
</evidence>
<dbReference type="PANTHER" id="PTHR28359">
    <property type="entry name" value="ASHWIN"/>
    <property type="match status" value="1"/>
</dbReference>
<evidence type="ECO:0000256" key="1">
    <source>
        <dbReference type="ARBA" id="ARBA00004123"/>
    </source>
</evidence>
<evidence type="ECO:0000256" key="4">
    <source>
        <dbReference type="ARBA" id="ARBA00023242"/>
    </source>
</evidence>
<evidence type="ECO:0000313" key="7">
    <source>
        <dbReference type="Proteomes" id="UP001208570"/>
    </source>
</evidence>
<dbReference type="GO" id="GO:0072669">
    <property type="term" value="C:tRNA-splicing ligase complex"/>
    <property type="evidence" value="ECO:0007669"/>
    <property type="project" value="InterPro"/>
</dbReference>
<dbReference type="EMBL" id="JAODUP010000696">
    <property type="protein sequence ID" value="KAK2145190.1"/>
    <property type="molecule type" value="Genomic_DNA"/>
</dbReference>
<name>A0AAD9J3Y4_9ANNE</name>
<comment type="similarity">
    <text evidence="2">Belongs to the ashwin family.</text>
</comment>
<dbReference type="AlphaFoldDB" id="A0AAD9J3Y4"/>
<protein>
    <recommendedName>
        <fullName evidence="3">Ashwin</fullName>
    </recommendedName>
</protein>
<keyword evidence="7" id="KW-1185">Reference proteome</keyword>
<reference evidence="6" key="1">
    <citation type="journal article" date="2023" name="Mol. Biol. Evol.">
        <title>Third-Generation Sequencing Reveals the Adaptive Role of the Epigenome in Three Deep-Sea Polychaetes.</title>
        <authorList>
            <person name="Perez M."/>
            <person name="Aroh O."/>
            <person name="Sun Y."/>
            <person name="Lan Y."/>
            <person name="Juniper S.K."/>
            <person name="Young C.R."/>
            <person name="Angers B."/>
            <person name="Qian P.Y."/>
        </authorList>
    </citation>
    <scope>NUCLEOTIDE SEQUENCE</scope>
    <source>
        <strain evidence="6">P08H-3</strain>
    </source>
</reference>
<dbReference type="PANTHER" id="PTHR28359:SF1">
    <property type="entry name" value="ASHWIN"/>
    <property type="match status" value="1"/>
</dbReference>